<feature type="domain" description="CusB-like three alpha-helical bundle" evidence="5">
    <location>
        <begin position="196"/>
        <end position="247"/>
    </location>
</feature>
<evidence type="ECO:0000259" key="8">
    <source>
        <dbReference type="Pfam" id="PF25975"/>
    </source>
</evidence>
<dbReference type="InterPro" id="IPR045800">
    <property type="entry name" value="HMBD"/>
</dbReference>
<dbReference type="GO" id="GO:0060003">
    <property type="term" value="P:copper ion export"/>
    <property type="evidence" value="ECO:0007669"/>
    <property type="project" value="TreeGrafter"/>
</dbReference>
<name>A0A178INH8_9BACT</name>
<evidence type="ECO:0000256" key="3">
    <source>
        <dbReference type="SAM" id="MobiDB-lite"/>
    </source>
</evidence>
<dbReference type="SUPFAM" id="SSF111369">
    <property type="entry name" value="HlyD-like secretion proteins"/>
    <property type="match status" value="1"/>
</dbReference>
<feature type="region of interest" description="Disordered" evidence="3">
    <location>
        <begin position="445"/>
        <end position="482"/>
    </location>
</feature>
<sequence>MTSAMNPFRLLHPRLLTPLVSLLGAAIGLTATTLRAAEQLYTCGMHPQIIKKEPGNCPICGMKLTPVRANAPGASSGERKVKYYKSTMLPGEVKPGPGKDSMGMDMAPVYEGEDASSENTIQIDAATTQRMNLKTALVGHGPVRREIRAVGIVAYNEEGLRDITTKYEGWIEKLHVNTTWAAVKAGDPLFEIYSPDLYNAQLNYAVAVKAEGDGGGPLTRAALARLQLFDVPDEVIARLKRSGEAQRTLVFRAPADGVVIEKMAVAGQMMKPGEQIYRLADLSSVWVQAQIYEKDLPFIRDGLPVRVRTSYGPEKTFEGSVQLLLPQLDERTRSVTARVVLPNPEGYLRPGMFVQADFASQLSADAVLVPDIAVLRSGERNTVFVALDGGFFEPREITLGARSEGNFYEVLGGLAGGERVVTSGQFMLDSESQLREAIQKMLRNAADSGPETAAAAHQHGPATGHAHHADAPADKPGEHGKP</sequence>
<dbReference type="GO" id="GO:0030288">
    <property type="term" value="C:outer membrane-bounded periplasmic space"/>
    <property type="evidence" value="ECO:0007669"/>
    <property type="project" value="TreeGrafter"/>
</dbReference>
<keyword evidence="10" id="KW-1185">Reference proteome</keyword>
<feature type="domain" description="Heavy metal binding" evidence="4">
    <location>
        <begin position="41"/>
        <end position="67"/>
    </location>
</feature>
<proteinExistence type="inferred from homology"/>
<accession>A0A178INH8</accession>
<evidence type="ECO:0000313" key="10">
    <source>
        <dbReference type="Proteomes" id="UP000078486"/>
    </source>
</evidence>
<dbReference type="GO" id="GO:0022857">
    <property type="term" value="F:transmembrane transporter activity"/>
    <property type="evidence" value="ECO:0007669"/>
    <property type="project" value="InterPro"/>
</dbReference>
<dbReference type="InterPro" id="IPR058790">
    <property type="entry name" value="BSH_CusB"/>
</dbReference>
<dbReference type="Gene3D" id="2.40.30.170">
    <property type="match status" value="1"/>
</dbReference>
<feature type="compositionally biased region" description="Low complexity" evidence="3">
    <location>
        <begin position="452"/>
        <end position="464"/>
    </location>
</feature>
<gene>
    <name evidence="9" type="ORF">AW736_03720</name>
</gene>
<dbReference type="Gene3D" id="6.10.140.730">
    <property type="match status" value="1"/>
</dbReference>
<dbReference type="EMBL" id="LRRQ01000030">
    <property type="protein sequence ID" value="OAM91328.1"/>
    <property type="molecule type" value="Genomic_DNA"/>
</dbReference>
<dbReference type="GO" id="GO:0046914">
    <property type="term" value="F:transition metal ion binding"/>
    <property type="evidence" value="ECO:0007669"/>
    <property type="project" value="TreeGrafter"/>
</dbReference>
<dbReference type="Pfam" id="PF25975">
    <property type="entry name" value="CzcB_C"/>
    <property type="match status" value="1"/>
</dbReference>
<dbReference type="AlphaFoldDB" id="A0A178INH8"/>
<organism evidence="9 10">
    <name type="scientific">Termitidicoccus mucosus</name>
    <dbReference type="NCBI Taxonomy" id="1184151"/>
    <lineage>
        <taxon>Bacteria</taxon>
        <taxon>Pseudomonadati</taxon>
        <taxon>Verrucomicrobiota</taxon>
        <taxon>Opitutia</taxon>
        <taxon>Opitutales</taxon>
        <taxon>Opitutaceae</taxon>
        <taxon>Termitidicoccus</taxon>
    </lineage>
</organism>
<dbReference type="FunFam" id="2.40.30.170:FF:000010">
    <property type="entry name" value="Efflux RND transporter periplasmic adaptor subunit"/>
    <property type="match status" value="1"/>
</dbReference>
<dbReference type="Proteomes" id="UP000078486">
    <property type="component" value="Unassembled WGS sequence"/>
</dbReference>
<feature type="domain" description="CusB-like beta-barrel" evidence="7">
    <location>
        <begin position="284"/>
        <end position="361"/>
    </location>
</feature>
<dbReference type="Pfam" id="PF25919">
    <property type="entry name" value="BSH_CusB"/>
    <property type="match status" value="1"/>
</dbReference>
<dbReference type="Pfam" id="PF25954">
    <property type="entry name" value="Beta-barrel_RND_2"/>
    <property type="match status" value="1"/>
</dbReference>
<dbReference type="Pfam" id="PF25869">
    <property type="entry name" value="3HB_CusB"/>
    <property type="match status" value="1"/>
</dbReference>
<dbReference type="Pfam" id="PF19335">
    <property type="entry name" value="HMBD"/>
    <property type="match status" value="1"/>
</dbReference>
<dbReference type="NCBIfam" id="TIGR01730">
    <property type="entry name" value="RND_mfp"/>
    <property type="match status" value="1"/>
</dbReference>
<protein>
    <submittedName>
        <fullName evidence="9">Uncharacterized protein</fullName>
    </submittedName>
</protein>
<comment type="caution">
    <text evidence="9">The sequence shown here is derived from an EMBL/GenBank/DDBJ whole genome shotgun (WGS) entry which is preliminary data.</text>
</comment>
<dbReference type="InterPro" id="IPR058791">
    <property type="entry name" value="3HB_CusB"/>
</dbReference>
<comment type="similarity">
    <text evidence="1">Belongs to the membrane fusion protein (MFP) (TC 8.A.1) family.</text>
</comment>
<dbReference type="RefSeq" id="WP_068768907.1">
    <property type="nucleotide sequence ID" value="NZ_CP109796.1"/>
</dbReference>
<feature type="compositionally biased region" description="Basic and acidic residues" evidence="3">
    <location>
        <begin position="467"/>
        <end position="482"/>
    </location>
</feature>
<dbReference type="STRING" id="1184151.AW736_03720"/>
<dbReference type="InterPro" id="IPR006143">
    <property type="entry name" value="RND_pump_MFP"/>
</dbReference>
<reference evidence="9 10" key="1">
    <citation type="submission" date="2016-01" db="EMBL/GenBank/DDBJ databases">
        <title>High potential of lignocellulose degradation of a new Verrucomicrobia species.</title>
        <authorList>
            <person name="Wang Y."/>
            <person name="Shi Y."/>
            <person name="Qiu Z."/>
            <person name="Liu S."/>
            <person name="Yang H."/>
        </authorList>
    </citation>
    <scope>NUCLEOTIDE SEQUENCE [LARGE SCALE GENOMIC DNA]</scope>
    <source>
        <strain evidence="9 10">TSB47</strain>
    </source>
</reference>
<evidence type="ECO:0000259" key="5">
    <source>
        <dbReference type="Pfam" id="PF25869"/>
    </source>
</evidence>
<dbReference type="PANTHER" id="PTHR30097">
    <property type="entry name" value="CATION EFFLUX SYSTEM PROTEIN CUSB"/>
    <property type="match status" value="1"/>
</dbReference>
<evidence type="ECO:0000313" key="9">
    <source>
        <dbReference type="EMBL" id="OAM91328.1"/>
    </source>
</evidence>
<dbReference type="InterPro" id="IPR058792">
    <property type="entry name" value="Beta-barrel_RND_2"/>
</dbReference>
<evidence type="ECO:0000259" key="6">
    <source>
        <dbReference type="Pfam" id="PF25919"/>
    </source>
</evidence>
<evidence type="ECO:0000256" key="2">
    <source>
        <dbReference type="ARBA" id="ARBA00022448"/>
    </source>
</evidence>
<keyword evidence="2" id="KW-0813">Transport</keyword>
<evidence type="ECO:0000259" key="7">
    <source>
        <dbReference type="Pfam" id="PF25954"/>
    </source>
</evidence>
<dbReference type="Gene3D" id="2.40.420.20">
    <property type="match status" value="1"/>
</dbReference>
<evidence type="ECO:0000259" key="4">
    <source>
        <dbReference type="Pfam" id="PF19335"/>
    </source>
</evidence>
<dbReference type="GO" id="GO:0015679">
    <property type="term" value="P:plasma membrane copper ion transport"/>
    <property type="evidence" value="ECO:0007669"/>
    <property type="project" value="TreeGrafter"/>
</dbReference>
<dbReference type="InterPro" id="IPR051909">
    <property type="entry name" value="MFP_Cation_Efflux"/>
</dbReference>
<evidence type="ECO:0000256" key="1">
    <source>
        <dbReference type="ARBA" id="ARBA00009477"/>
    </source>
</evidence>
<dbReference type="GO" id="GO:0016020">
    <property type="term" value="C:membrane"/>
    <property type="evidence" value="ECO:0007669"/>
    <property type="project" value="InterPro"/>
</dbReference>
<feature type="domain" description="CzcB-like C-terminal circularly permuted SH3-like" evidence="8">
    <location>
        <begin position="367"/>
        <end position="428"/>
    </location>
</feature>
<feature type="domain" description="CusB-like barrel-sandwich hybrid" evidence="6">
    <location>
        <begin position="163"/>
        <end position="279"/>
    </location>
</feature>
<dbReference type="PANTHER" id="PTHR30097:SF4">
    <property type="entry name" value="SLR6042 PROTEIN"/>
    <property type="match status" value="1"/>
</dbReference>
<dbReference type="InterPro" id="IPR058649">
    <property type="entry name" value="CzcB_C"/>
</dbReference>